<dbReference type="Proteomes" id="UP001141650">
    <property type="component" value="Unassembled WGS sequence"/>
</dbReference>
<dbReference type="Pfam" id="PF00934">
    <property type="entry name" value="PE"/>
    <property type="match status" value="1"/>
</dbReference>
<dbReference type="EMBL" id="JACKVH010000003">
    <property type="protein sequence ID" value="MCV7377097.1"/>
    <property type="molecule type" value="Genomic_DNA"/>
</dbReference>
<dbReference type="SUPFAM" id="SSF140459">
    <property type="entry name" value="PE/PPE dimer-like"/>
    <property type="match status" value="1"/>
</dbReference>
<dbReference type="InterPro" id="IPR000084">
    <property type="entry name" value="PE-PGRS_N"/>
</dbReference>
<comment type="caution">
    <text evidence="3">The sequence shown here is derived from an EMBL/GenBank/DDBJ whole genome shotgun (WGS) entry which is preliminary data.</text>
</comment>
<reference evidence="3" key="2">
    <citation type="journal article" date="2022" name="BMC Genomics">
        <title>Comparative genome analysis of mycobacteria focusing on tRNA and non-coding RNA.</title>
        <authorList>
            <person name="Behra P.R.K."/>
            <person name="Pettersson B.M.F."/>
            <person name="Ramesh M."/>
            <person name="Das S."/>
            <person name="Dasgupta S."/>
            <person name="Kirsebom L.A."/>
        </authorList>
    </citation>
    <scope>NUCLEOTIDE SEQUENCE</scope>
    <source>
        <strain evidence="3">CCUG 55640</strain>
    </source>
</reference>
<feature type="region of interest" description="Disordered" evidence="1">
    <location>
        <begin position="220"/>
        <end position="281"/>
    </location>
</feature>
<feature type="compositionally biased region" description="Low complexity" evidence="1">
    <location>
        <begin position="259"/>
        <end position="270"/>
    </location>
</feature>
<name>A0AA42BX55_9MYCO</name>
<evidence type="ECO:0000256" key="1">
    <source>
        <dbReference type="SAM" id="MobiDB-lite"/>
    </source>
</evidence>
<feature type="domain" description="PE" evidence="2">
    <location>
        <begin position="4"/>
        <end position="94"/>
    </location>
</feature>
<dbReference type="RefSeq" id="WP_142276338.1">
    <property type="nucleotide sequence ID" value="NZ_JACKVH010000003.1"/>
</dbReference>
<feature type="compositionally biased region" description="Basic residues" evidence="1">
    <location>
        <begin position="271"/>
        <end position="281"/>
    </location>
</feature>
<feature type="compositionally biased region" description="Low complexity" evidence="1">
    <location>
        <begin position="220"/>
        <end position="236"/>
    </location>
</feature>
<proteinExistence type="predicted"/>
<reference evidence="3" key="1">
    <citation type="submission" date="2020-07" db="EMBL/GenBank/DDBJ databases">
        <authorList>
            <person name="Pettersson B.M.F."/>
            <person name="Behra P.R.K."/>
            <person name="Ramesh M."/>
            <person name="Das S."/>
            <person name="Dasgupta S."/>
            <person name="Kirsebom L.A."/>
        </authorList>
    </citation>
    <scope>NUCLEOTIDE SEQUENCE</scope>
    <source>
        <strain evidence="3">CCUG 55640</strain>
    </source>
</reference>
<evidence type="ECO:0000259" key="2">
    <source>
        <dbReference type="Pfam" id="PF00934"/>
    </source>
</evidence>
<dbReference type="Gene3D" id="1.10.287.850">
    <property type="entry name" value="HP0062-like domain"/>
    <property type="match status" value="1"/>
</dbReference>
<protein>
    <submittedName>
        <fullName evidence="3">PE family protein</fullName>
    </submittedName>
</protein>
<dbReference type="InterPro" id="IPR038332">
    <property type="entry name" value="PPE_sf"/>
</dbReference>
<dbReference type="AlphaFoldDB" id="A0AA42BX55"/>
<gene>
    <name evidence="3" type="ORF">H7K38_00285</name>
</gene>
<organism evidence="3 4">
    <name type="scientific">Mycobacterium alsense</name>
    <dbReference type="NCBI Taxonomy" id="324058"/>
    <lineage>
        <taxon>Bacteria</taxon>
        <taxon>Bacillati</taxon>
        <taxon>Actinomycetota</taxon>
        <taxon>Actinomycetes</taxon>
        <taxon>Mycobacteriales</taxon>
        <taxon>Mycobacteriaceae</taxon>
        <taxon>Mycobacterium</taxon>
    </lineage>
</organism>
<sequence>MSFVVTEPELVTVAAENLAGIRSSLGEATAAAAAPTTGVAAAAADEVSAAISQLFGTYGREFQAAAARAAAFHDEFVSLLNGGAAAYLGTEIANAQQGLLNAVTAPARTLGQMSGQIATGSAASLLTPNAAAAFVPGGAYGQLIANTSANLQSLFGAWRADPFPILRQVLVNQLGYWQQIAAALTTTIENFPAVVANLPAAIQAGIQQLLNFPAAYSSSSSSPRRSASPRSSSPTCTPRPPASSPACPLLRTGCRWPGRPSGRATTSARSRTWRRPSRIYW</sequence>
<evidence type="ECO:0000313" key="4">
    <source>
        <dbReference type="Proteomes" id="UP001141650"/>
    </source>
</evidence>
<accession>A0AA42BX55</accession>
<evidence type="ECO:0000313" key="3">
    <source>
        <dbReference type="EMBL" id="MCV7377097.1"/>
    </source>
</evidence>